<feature type="region of interest" description="Disordered" evidence="1">
    <location>
        <begin position="1"/>
        <end position="43"/>
    </location>
</feature>
<evidence type="ECO:0000313" key="3">
    <source>
        <dbReference type="Proteomes" id="UP000265775"/>
    </source>
</evidence>
<reference evidence="2 3" key="1">
    <citation type="submission" date="2018-08" db="EMBL/GenBank/DDBJ databases">
        <title>A genome reference for cultivated species of the human gut microbiota.</title>
        <authorList>
            <person name="Zou Y."/>
            <person name="Xue W."/>
            <person name="Luo G."/>
        </authorList>
    </citation>
    <scope>NUCLEOTIDE SEQUENCE [LARGE SCALE GENOMIC DNA]</scope>
    <source>
        <strain evidence="2 3">AF11-12</strain>
    </source>
</reference>
<feature type="non-terminal residue" evidence="2">
    <location>
        <position position="1"/>
    </location>
</feature>
<protein>
    <recommendedName>
        <fullName evidence="4">IS200/IS605 family transposase</fullName>
    </recommendedName>
</protein>
<proteinExistence type="predicted"/>
<evidence type="ECO:0000256" key="1">
    <source>
        <dbReference type="SAM" id="MobiDB-lite"/>
    </source>
</evidence>
<dbReference type="AlphaFoldDB" id="A0A395XWF9"/>
<evidence type="ECO:0000313" key="2">
    <source>
        <dbReference type="EMBL" id="RGW62849.1"/>
    </source>
</evidence>
<dbReference type="EMBL" id="QSAR01000022">
    <property type="protein sequence ID" value="RGW62849.1"/>
    <property type="molecule type" value="Genomic_DNA"/>
</dbReference>
<comment type="caution">
    <text evidence="2">The sequence shown here is derived from an EMBL/GenBank/DDBJ whole genome shotgun (WGS) entry which is preliminary data.</text>
</comment>
<accession>A0A395XWF9</accession>
<feature type="compositionally biased region" description="Low complexity" evidence="1">
    <location>
        <begin position="28"/>
        <end position="43"/>
    </location>
</feature>
<organism evidence="2 3">
    <name type="scientific">Bifidobacterium longum</name>
    <dbReference type="NCBI Taxonomy" id="216816"/>
    <lineage>
        <taxon>Bacteria</taxon>
        <taxon>Bacillati</taxon>
        <taxon>Actinomycetota</taxon>
        <taxon>Actinomycetes</taxon>
        <taxon>Bifidobacteriales</taxon>
        <taxon>Bifidobacteriaceae</taxon>
        <taxon>Bifidobacterium</taxon>
    </lineage>
</organism>
<dbReference type="Proteomes" id="UP000265775">
    <property type="component" value="Unassembled WGS sequence"/>
</dbReference>
<name>A0A395XWF9_BIFLN</name>
<gene>
    <name evidence="2" type="ORF">DWV59_11435</name>
</gene>
<feature type="region of interest" description="Disordered" evidence="1">
    <location>
        <begin position="59"/>
        <end position="79"/>
    </location>
</feature>
<evidence type="ECO:0008006" key="4">
    <source>
        <dbReference type="Google" id="ProtNLM"/>
    </source>
</evidence>
<sequence>LAQPFRMDGCADRVGDQAAGYPVRLPRASGKSGSPSYYAGASGGAPPEILKQYIRNQQTPESRQFLPALTDGGSLPKSG</sequence>